<dbReference type="UniPathway" id="UPA00219"/>
<dbReference type="Pfam" id="PF03023">
    <property type="entry name" value="MurJ"/>
    <property type="match status" value="1"/>
</dbReference>
<feature type="transmembrane region" description="Helical" evidence="8">
    <location>
        <begin position="397"/>
        <end position="417"/>
    </location>
</feature>
<reference evidence="9 10" key="1">
    <citation type="journal article" date="2015" name="Nature">
        <title>rRNA introns, odd ribosomes, and small enigmatic genomes across a large radiation of phyla.</title>
        <authorList>
            <person name="Brown C.T."/>
            <person name="Hug L.A."/>
            <person name="Thomas B.C."/>
            <person name="Sharon I."/>
            <person name="Castelle C.J."/>
            <person name="Singh A."/>
            <person name="Wilkins M.J."/>
            <person name="Williams K.H."/>
            <person name="Banfield J.F."/>
        </authorList>
    </citation>
    <scope>NUCLEOTIDE SEQUENCE [LARGE SCALE GENOMIC DNA]</scope>
</reference>
<evidence type="ECO:0000313" key="10">
    <source>
        <dbReference type="Proteomes" id="UP000034119"/>
    </source>
</evidence>
<feature type="transmembrane region" description="Helical" evidence="8">
    <location>
        <begin position="105"/>
        <end position="127"/>
    </location>
</feature>
<evidence type="ECO:0000256" key="5">
    <source>
        <dbReference type="ARBA" id="ARBA00022984"/>
    </source>
</evidence>
<dbReference type="CDD" id="cd13123">
    <property type="entry name" value="MATE_MurJ_like"/>
    <property type="match status" value="1"/>
</dbReference>
<evidence type="ECO:0000313" key="9">
    <source>
        <dbReference type="EMBL" id="KKW06049.1"/>
    </source>
</evidence>
<organism evidence="9 10">
    <name type="scientific">candidate division CPR1 bacterium GW2011_GWC1_49_13</name>
    <dbReference type="NCBI Taxonomy" id="1618342"/>
    <lineage>
        <taxon>Bacteria</taxon>
        <taxon>candidate division CPR1</taxon>
    </lineage>
</organism>
<feature type="transmembrane region" description="Helical" evidence="8">
    <location>
        <begin position="363"/>
        <end position="385"/>
    </location>
</feature>
<keyword evidence="8" id="KW-0813">Transport</keyword>
<evidence type="ECO:0000256" key="3">
    <source>
        <dbReference type="ARBA" id="ARBA00022692"/>
    </source>
</evidence>
<keyword evidence="5 8" id="KW-0573">Peptidoglycan synthesis</keyword>
<dbReference type="HAMAP" id="MF_02078">
    <property type="entry name" value="MurJ_MviN"/>
    <property type="match status" value="1"/>
</dbReference>
<dbReference type="STRING" id="1618342.UY40_C0004G0033"/>
<feature type="transmembrane region" description="Helical" evidence="8">
    <location>
        <begin position="423"/>
        <end position="444"/>
    </location>
</feature>
<sequence length="574" mass="62889">MLAFYRMFLLKKIRDFIFSRQADILSAAVVLSASILASRFLGLVRDRVLAHYFGSNEIAIYFAAFRLPDTLFEILIMGALSSAFIPTFVSYIAKRKEAEGWRVAGVMINLSFLVFLVLAALVFLFAAPLSGFLAPGFSAGEVTLMALMTKILLAAQGFFVLSFFLTGVLKSHQRFLIPALAPIFYNLAIIGGIVFLTPVLGIYAPVWGAVLGAALHFAVQIPLSLSLGFRPVLSLDWRQPGVRKIFRLAAPRALELVFLQVAKASDLFFSSLITTASYGYLTFATHLELIPVSIFGFALADASLPTLSYQADKVQEFQKTFFATFRQIIFLVLPVAVAFAILRIPLVRLAFGAARFDWNATVLTGYTLSIFALGILGQALVVYFVRAFYALSDTLTPMVVGIGNVLLNIALSAYLVLYLKLPVWGLALSFAASVLLQAAALGIYLARKKGFSLADFIIPGLRVGAAALGSGVVMYVFLKLLDRSAWDRQLSFLGKFALPEEWPVFVLDTRYTVNLIVLTAAVAVLGALVYLGLCMLFKVEEVRLVGQVWRRIRFPRKVKVPPAIENGHTGSPLA</sequence>
<feature type="transmembrane region" description="Helical" evidence="8">
    <location>
        <begin position="511"/>
        <end position="533"/>
    </location>
</feature>
<dbReference type="PANTHER" id="PTHR47019:SF1">
    <property type="entry name" value="LIPID II FLIPPASE MURJ"/>
    <property type="match status" value="1"/>
</dbReference>
<feature type="transmembrane region" description="Helical" evidence="8">
    <location>
        <begin position="328"/>
        <end position="351"/>
    </location>
</feature>
<feature type="transmembrane region" description="Helical" evidence="8">
    <location>
        <begin position="21"/>
        <end position="41"/>
    </location>
</feature>
<evidence type="ECO:0000256" key="4">
    <source>
        <dbReference type="ARBA" id="ARBA00022960"/>
    </source>
</evidence>
<dbReference type="NCBIfam" id="TIGR01695">
    <property type="entry name" value="murJ_mviN"/>
    <property type="match status" value="1"/>
</dbReference>
<evidence type="ECO:0000256" key="7">
    <source>
        <dbReference type="ARBA" id="ARBA00023136"/>
    </source>
</evidence>
<dbReference type="InterPro" id="IPR004268">
    <property type="entry name" value="MurJ"/>
</dbReference>
<comment type="similarity">
    <text evidence="8">Belongs to the MurJ/MviN family.</text>
</comment>
<proteinExistence type="inferred from homology"/>
<dbReference type="InterPro" id="IPR051050">
    <property type="entry name" value="Lipid_II_flippase_MurJ/MviN"/>
</dbReference>
<keyword evidence="6 8" id="KW-1133">Transmembrane helix</keyword>
<comment type="function">
    <text evidence="8">Involved in peptidoglycan biosynthesis. Transports lipid-linked peptidoglycan precursors from the inner to the outer leaflet of the cytoplasmic membrane.</text>
</comment>
<comment type="pathway">
    <text evidence="8">Cell wall biogenesis; peptidoglycan biosynthesis.</text>
</comment>
<dbReference type="GO" id="GO:0005886">
    <property type="term" value="C:plasma membrane"/>
    <property type="evidence" value="ECO:0007669"/>
    <property type="project" value="UniProtKB-SubCell"/>
</dbReference>
<keyword evidence="2 8" id="KW-1003">Cell membrane</keyword>
<keyword evidence="7 8" id="KW-0472">Membrane</keyword>
<comment type="subcellular location">
    <subcellularLocation>
        <location evidence="1 8">Cell membrane</location>
        <topology evidence="1 8">Multi-pass membrane protein</topology>
    </subcellularLocation>
</comment>
<protein>
    <recommendedName>
        <fullName evidence="8">Probable lipid II flippase MurJ</fullName>
    </recommendedName>
</protein>
<feature type="transmembrane region" description="Helical" evidence="8">
    <location>
        <begin position="147"/>
        <end position="168"/>
    </location>
</feature>
<dbReference type="GO" id="GO:0008360">
    <property type="term" value="P:regulation of cell shape"/>
    <property type="evidence" value="ECO:0007669"/>
    <property type="project" value="UniProtKB-KW"/>
</dbReference>
<feature type="transmembrane region" description="Helical" evidence="8">
    <location>
        <begin position="289"/>
        <end position="307"/>
    </location>
</feature>
<accession>A0A0G1YI11</accession>
<feature type="transmembrane region" description="Helical" evidence="8">
    <location>
        <begin position="456"/>
        <end position="478"/>
    </location>
</feature>
<dbReference type="PRINTS" id="PR01806">
    <property type="entry name" value="VIRFACTRMVIN"/>
</dbReference>
<evidence type="ECO:0000256" key="8">
    <source>
        <dbReference type="HAMAP-Rule" id="MF_02078"/>
    </source>
</evidence>
<keyword evidence="3 8" id="KW-0812">Transmembrane</keyword>
<evidence type="ECO:0000256" key="6">
    <source>
        <dbReference type="ARBA" id="ARBA00022989"/>
    </source>
</evidence>
<dbReference type="GO" id="GO:0034204">
    <property type="term" value="P:lipid translocation"/>
    <property type="evidence" value="ECO:0007669"/>
    <property type="project" value="TreeGrafter"/>
</dbReference>
<dbReference type="PANTHER" id="PTHR47019">
    <property type="entry name" value="LIPID II FLIPPASE MURJ"/>
    <property type="match status" value="1"/>
</dbReference>
<dbReference type="GO" id="GO:0009252">
    <property type="term" value="P:peptidoglycan biosynthetic process"/>
    <property type="evidence" value="ECO:0007669"/>
    <property type="project" value="UniProtKB-UniRule"/>
</dbReference>
<comment type="caution">
    <text evidence="9">The sequence shown here is derived from an EMBL/GenBank/DDBJ whole genome shotgun (WGS) entry which is preliminary data.</text>
</comment>
<gene>
    <name evidence="8" type="primary">murJ</name>
    <name evidence="9" type="ORF">UY40_C0004G0033</name>
</gene>
<keyword evidence="8" id="KW-0961">Cell wall biogenesis/degradation</keyword>
<dbReference type="EMBL" id="LCPW01000004">
    <property type="protein sequence ID" value="KKW06049.1"/>
    <property type="molecule type" value="Genomic_DNA"/>
</dbReference>
<name>A0A0G1YI11_9BACT</name>
<evidence type="ECO:0000256" key="2">
    <source>
        <dbReference type="ARBA" id="ARBA00022475"/>
    </source>
</evidence>
<dbReference type="Proteomes" id="UP000034119">
    <property type="component" value="Unassembled WGS sequence"/>
</dbReference>
<feature type="transmembrane region" description="Helical" evidence="8">
    <location>
        <begin position="74"/>
        <end position="93"/>
    </location>
</feature>
<feature type="transmembrane region" description="Helical" evidence="8">
    <location>
        <begin position="206"/>
        <end position="233"/>
    </location>
</feature>
<evidence type="ECO:0000256" key="1">
    <source>
        <dbReference type="ARBA" id="ARBA00004651"/>
    </source>
</evidence>
<dbReference type="AlphaFoldDB" id="A0A0G1YI11"/>
<dbReference type="GO" id="GO:0071555">
    <property type="term" value="P:cell wall organization"/>
    <property type="evidence" value="ECO:0007669"/>
    <property type="project" value="UniProtKB-KW"/>
</dbReference>
<feature type="transmembrane region" description="Helical" evidence="8">
    <location>
        <begin position="175"/>
        <end position="200"/>
    </location>
</feature>
<keyword evidence="4 8" id="KW-0133">Cell shape</keyword>
<dbReference type="GO" id="GO:0015648">
    <property type="term" value="F:lipid-linked peptidoglycan transporter activity"/>
    <property type="evidence" value="ECO:0007669"/>
    <property type="project" value="UniProtKB-UniRule"/>
</dbReference>